<dbReference type="STRING" id="1802040.A3C28_02380"/>
<feature type="transmembrane region" description="Helical" evidence="9">
    <location>
        <begin position="219"/>
        <end position="240"/>
    </location>
</feature>
<dbReference type="CDD" id="cd00322">
    <property type="entry name" value="FNR_like"/>
    <property type="match status" value="1"/>
</dbReference>
<organism evidence="11 12">
    <name type="scientific">Candidatus Roizmanbacteria bacterium RIFCSPHIGHO2_02_FULL_39_9</name>
    <dbReference type="NCBI Taxonomy" id="1802040"/>
    <lineage>
        <taxon>Bacteria</taxon>
        <taxon>Candidatus Roizmaniibacteriota</taxon>
    </lineage>
</organism>
<evidence type="ECO:0000256" key="8">
    <source>
        <dbReference type="ARBA" id="ARBA00023014"/>
    </source>
</evidence>
<evidence type="ECO:0000256" key="1">
    <source>
        <dbReference type="ARBA" id="ARBA00001974"/>
    </source>
</evidence>
<feature type="transmembrane region" description="Helical" evidence="9">
    <location>
        <begin position="45"/>
        <end position="64"/>
    </location>
</feature>
<dbReference type="Pfam" id="PF00175">
    <property type="entry name" value="NAD_binding_1"/>
    <property type="match status" value="1"/>
</dbReference>
<keyword evidence="3" id="KW-0001">2Fe-2S</keyword>
<dbReference type="Pfam" id="PF00970">
    <property type="entry name" value="FAD_binding_6"/>
    <property type="match status" value="1"/>
</dbReference>
<feature type="domain" description="FAD-binding FR-type" evidence="10">
    <location>
        <begin position="258"/>
        <end position="363"/>
    </location>
</feature>
<dbReference type="Gene3D" id="2.40.30.10">
    <property type="entry name" value="Translation factors"/>
    <property type="match status" value="1"/>
</dbReference>
<keyword evidence="9" id="KW-0472">Membrane</keyword>
<feature type="transmembrane region" description="Helical" evidence="9">
    <location>
        <begin position="189"/>
        <end position="207"/>
    </location>
</feature>
<dbReference type="InterPro" id="IPR001433">
    <property type="entry name" value="OxRdtase_FAD/NAD-bd"/>
</dbReference>
<dbReference type="InterPro" id="IPR050415">
    <property type="entry name" value="MRET"/>
</dbReference>
<dbReference type="AlphaFoldDB" id="A0A1F7H9Y8"/>
<comment type="caution">
    <text evidence="11">The sequence shown here is derived from an EMBL/GenBank/DDBJ whole genome shotgun (WGS) entry which is preliminary data.</text>
</comment>
<keyword evidence="8" id="KW-0411">Iron-sulfur</keyword>
<accession>A0A1F7H9Y8</accession>
<feature type="transmembrane region" description="Helical" evidence="9">
    <location>
        <begin position="166"/>
        <end position="183"/>
    </location>
</feature>
<gene>
    <name evidence="11" type="ORF">A3C28_02380</name>
</gene>
<name>A0A1F7H9Y8_9BACT</name>
<evidence type="ECO:0000256" key="5">
    <source>
        <dbReference type="ARBA" id="ARBA00022827"/>
    </source>
</evidence>
<comment type="cofactor">
    <cofactor evidence="1">
        <name>FAD</name>
        <dbReference type="ChEBI" id="CHEBI:57692"/>
    </cofactor>
</comment>
<dbReference type="GO" id="GO:0016491">
    <property type="term" value="F:oxidoreductase activity"/>
    <property type="evidence" value="ECO:0007669"/>
    <property type="project" value="UniProtKB-KW"/>
</dbReference>
<keyword evidence="7" id="KW-0408">Iron</keyword>
<evidence type="ECO:0000256" key="7">
    <source>
        <dbReference type="ARBA" id="ARBA00023004"/>
    </source>
</evidence>
<sequence>MSSFLTNILNRITMYRLMLYFLLTLWLASIILSLTDTLPYDPLDILSSGIILGTVCNLTNYLFAKIFKVRTNLESASITALILTLIIGPSSPVGNFLTMIFIGAAAMASKYVFALNKKHIFNPAAFAVFLAATILNDGASWWIGSIYTFPLIVLGGLLILTKIKRFELVIGFFTVYFLTLIFFGKGVTVNSFFIPSIWFYVFVMLVEPLTSPSTKNKQIVFGGFAALSYFLLPKVIPGYAYGLETALLAGNLLSFAISNSFNVVMVFKRKEKVAKNTWAFYFEPMSEFKFIPGQYLEWTLPHKNPDSRGTRRYFTVCSSPEEKEIMFTIRIAEKGSSFKSALMRLKEGEEITASSPQGEFVLPQDKTLPLVFIAGGIGITPFRSMIKSMLLHNNKRDIVLLYSNRQEADIAFKKVLDHAKGFGVRTVYVNTEKDRYIDEEMIKEKVPGYQNRIFYVSGAEPMVETIKKLLSQMKIKMIKTDFFPGYREI</sequence>
<dbReference type="Gene3D" id="3.40.50.80">
    <property type="entry name" value="Nucleotide-binding domain of ferredoxin-NADP reductase (FNR) module"/>
    <property type="match status" value="1"/>
</dbReference>
<keyword evidence="6" id="KW-0560">Oxidoreductase</keyword>
<dbReference type="PROSITE" id="PS51384">
    <property type="entry name" value="FAD_FR"/>
    <property type="match status" value="1"/>
</dbReference>
<reference evidence="11 12" key="1">
    <citation type="journal article" date="2016" name="Nat. Commun.">
        <title>Thousands of microbial genomes shed light on interconnected biogeochemical processes in an aquifer system.</title>
        <authorList>
            <person name="Anantharaman K."/>
            <person name="Brown C.T."/>
            <person name="Hug L.A."/>
            <person name="Sharon I."/>
            <person name="Castelle C.J."/>
            <person name="Probst A.J."/>
            <person name="Thomas B.C."/>
            <person name="Singh A."/>
            <person name="Wilkins M.J."/>
            <person name="Karaoz U."/>
            <person name="Brodie E.L."/>
            <person name="Williams K.H."/>
            <person name="Hubbard S.S."/>
            <person name="Banfield J.F."/>
        </authorList>
    </citation>
    <scope>NUCLEOTIDE SEQUENCE [LARGE SCALE GENOMIC DNA]</scope>
</reference>
<proteinExistence type="predicted"/>
<protein>
    <recommendedName>
        <fullName evidence="10">FAD-binding FR-type domain-containing protein</fullName>
    </recommendedName>
</protein>
<evidence type="ECO:0000259" key="10">
    <source>
        <dbReference type="PROSITE" id="PS51384"/>
    </source>
</evidence>
<dbReference type="InterPro" id="IPR017927">
    <property type="entry name" value="FAD-bd_FR_type"/>
</dbReference>
<keyword evidence="2" id="KW-0285">Flavoprotein</keyword>
<dbReference type="InterPro" id="IPR008333">
    <property type="entry name" value="Cbr1-like_FAD-bd_dom"/>
</dbReference>
<dbReference type="PRINTS" id="PR00410">
    <property type="entry name" value="PHEHYDRXLASE"/>
</dbReference>
<feature type="transmembrane region" description="Helical" evidence="9">
    <location>
        <begin position="12"/>
        <end position="33"/>
    </location>
</feature>
<dbReference type="Proteomes" id="UP000178597">
    <property type="component" value="Unassembled WGS sequence"/>
</dbReference>
<evidence type="ECO:0000256" key="9">
    <source>
        <dbReference type="SAM" id="Phobius"/>
    </source>
</evidence>
<evidence type="ECO:0000256" key="2">
    <source>
        <dbReference type="ARBA" id="ARBA00022630"/>
    </source>
</evidence>
<dbReference type="GO" id="GO:0051537">
    <property type="term" value="F:2 iron, 2 sulfur cluster binding"/>
    <property type="evidence" value="ECO:0007669"/>
    <property type="project" value="UniProtKB-KW"/>
</dbReference>
<keyword evidence="9" id="KW-0812">Transmembrane</keyword>
<keyword evidence="9" id="KW-1133">Transmembrane helix</keyword>
<dbReference type="PANTHER" id="PTHR47354:SF6">
    <property type="entry name" value="NADH OXIDOREDUCTASE HCR"/>
    <property type="match status" value="1"/>
</dbReference>
<dbReference type="SUPFAM" id="SSF52343">
    <property type="entry name" value="Ferredoxin reductase-like, C-terminal NADP-linked domain"/>
    <property type="match status" value="1"/>
</dbReference>
<dbReference type="PANTHER" id="PTHR47354">
    <property type="entry name" value="NADH OXIDOREDUCTASE HCR"/>
    <property type="match status" value="1"/>
</dbReference>
<evidence type="ECO:0000256" key="3">
    <source>
        <dbReference type="ARBA" id="ARBA00022714"/>
    </source>
</evidence>
<dbReference type="GO" id="GO:0046872">
    <property type="term" value="F:metal ion binding"/>
    <property type="evidence" value="ECO:0007669"/>
    <property type="project" value="UniProtKB-KW"/>
</dbReference>
<evidence type="ECO:0000313" key="12">
    <source>
        <dbReference type="Proteomes" id="UP000178597"/>
    </source>
</evidence>
<dbReference type="InterPro" id="IPR017938">
    <property type="entry name" value="Riboflavin_synthase-like_b-brl"/>
</dbReference>
<keyword evidence="4" id="KW-0479">Metal-binding</keyword>
<evidence type="ECO:0000256" key="6">
    <source>
        <dbReference type="ARBA" id="ARBA00023002"/>
    </source>
</evidence>
<evidence type="ECO:0000256" key="4">
    <source>
        <dbReference type="ARBA" id="ARBA00022723"/>
    </source>
</evidence>
<dbReference type="InterPro" id="IPR039261">
    <property type="entry name" value="FNR_nucleotide-bd"/>
</dbReference>
<feature type="transmembrane region" description="Helical" evidence="9">
    <location>
        <begin position="141"/>
        <end position="159"/>
    </location>
</feature>
<feature type="transmembrane region" description="Helical" evidence="9">
    <location>
        <begin position="246"/>
        <end position="267"/>
    </location>
</feature>
<dbReference type="SUPFAM" id="SSF63380">
    <property type="entry name" value="Riboflavin synthase domain-like"/>
    <property type="match status" value="1"/>
</dbReference>
<evidence type="ECO:0000313" key="11">
    <source>
        <dbReference type="EMBL" id="OGK27714.1"/>
    </source>
</evidence>
<dbReference type="EMBL" id="MFZP01000023">
    <property type="protein sequence ID" value="OGK27714.1"/>
    <property type="molecule type" value="Genomic_DNA"/>
</dbReference>
<keyword evidence="5" id="KW-0274">FAD</keyword>